<evidence type="ECO:0000256" key="1">
    <source>
        <dbReference type="ARBA" id="ARBA00004141"/>
    </source>
</evidence>
<keyword evidence="3 6" id="KW-1133">Transmembrane helix</keyword>
<keyword evidence="4 6" id="KW-0472">Membrane</keyword>
<evidence type="ECO:0000256" key="3">
    <source>
        <dbReference type="ARBA" id="ARBA00022989"/>
    </source>
</evidence>
<evidence type="ECO:0000313" key="8">
    <source>
        <dbReference type="Proteomes" id="UP000670092"/>
    </source>
</evidence>
<dbReference type="Proteomes" id="UP000670092">
    <property type="component" value="Unassembled WGS sequence"/>
</dbReference>
<dbReference type="GO" id="GO:0005351">
    <property type="term" value="F:carbohydrate:proton symporter activity"/>
    <property type="evidence" value="ECO:0007669"/>
    <property type="project" value="TreeGrafter"/>
</dbReference>
<feature type="transmembrane region" description="Helical" evidence="6">
    <location>
        <begin position="20"/>
        <end position="41"/>
    </location>
</feature>
<sequence>MYLYVSEIFPTEIRPIGMGFSLFGQFASTIILLQTAPIGFANVGWKYYLVIICWSAFFIPSMLEFPFVLAFGLLTVSINTKPIERTTDTKLIVIYFFFPETARLTLEEIAKNFGEEVALVTTDAIDEEKRALDHKLQSAGVTRSTTATSRSYSDAAETTEQ</sequence>
<dbReference type="OrthoDB" id="6612291at2759"/>
<comment type="caution">
    <text evidence="7">The sequence shown here is derived from an EMBL/GenBank/DDBJ whole genome shotgun (WGS) entry which is preliminary data.</text>
</comment>
<organism evidence="7 8">
    <name type="scientific">Ajellomyces capsulatus</name>
    <name type="common">Darling's disease fungus</name>
    <name type="synonym">Histoplasma capsulatum</name>
    <dbReference type="NCBI Taxonomy" id="5037"/>
    <lineage>
        <taxon>Eukaryota</taxon>
        <taxon>Fungi</taxon>
        <taxon>Dikarya</taxon>
        <taxon>Ascomycota</taxon>
        <taxon>Pezizomycotina</taxon>
        <taxon>Eurotiomycetes</taxon>
        <taxon>Eurotiomycetidae</taxon>
        <taxon>Onygenales</taxon>
        <taxon>Ajellomycetaceae</taxon>
        <taxon>Histoplasma</taxon>
    </lineage>
</organism>
<dbReference type="InterPro" id="IPR050360">
    <property type="entry name" value="MFS_Sugar_Transporters"/>
</dbReference>
<name>A0A8H7Z735_AJECA</name>
<dbReference type="GO" id="GO:0016020">
    <property type="term" value="C:membrane"/>
    <property type="evidence" value="ECO:0007669"/>
    <property type="project" value="UniProtKB-SubCell"/>
</dbReference>
<evidence type="ECO:0000256" key="5">
    <source>
        <dbReference type="SAM" id="MobiDB-lite"/>
    </source>
</evidence>
<keyword evidence="7" id="KW-0762">Sugar transport</keyword>
<dbReference type="VEuPathDB" id="FungiDB:I7I52_03955"/>
<protein>
    <submittedName>
        <fullName evidence="7">Sugar transporter</fullName>
    </submittedName>
</protein>
<dbReference type="AlphaFoldDB" id="A0A8H7Z735"/>
<evidence type="ECO:0000256" key="6">
    <source>
        <dbReference type="SAM" id="Phobius"/>
    </source>
</evidence>
<keyword evidence="7" id="KW-0813">Transport</keyword>
<accession>A0A8H7Z735</accession>
<dbReference type="EMBL" id="JAEVHI010000001">
    <property type="protein sequence ID" value="KAG5305335.1"/>
    <property type="molecule type" value="Genomic_DNA"/>
</dbReference>
<dbReference type="PANTHER" id="PTHR48022">
    <property type="entry name" value="PLASTIDIC GLUCOSE TRANSPORTER 4"/>
    <property type="match status" value="1"/>
</dbReference>
<reference evidence="7 8" key="1">
    <citation type="submission" date="2021-01" db="EMBL/GenBank/DDBJ databases">
        <title>Chromosome-level genome assembly of a human fungal pathogen reveals clustering of transcriptionally co-regulated genes.</title>
        <authorList>
            <person name="Voorhies M."/>
            <person name="Cohen S."/>
            <person name="Shea T.P."/>
            <person name="Petrus S."/>
            <person name="Munoz J.F."/>
            <person name="Poplawski S."/>
            <person name="Goldman W.E."/>
            <person name="Michael T."/>
            <person name="Cuomo C.A."/>
            <person name="Sil A."/>
            <person name="Beyhan S."/>
        </authorList>
    </citation>
    <scope>NUCLEOTIDE SEQUENCE [LARGE SCALE GENOMIC DNA]</scope>
    <source>
        <strain evidence="7 8">G184AR</strain>
    </source>
</reference>
<dbReference type="InterPro" id="IPR036259">
    <property type="entry name" value="MFS_trans_sf"/>
</dbReference>
<feature type="transmembrane region" description="Helical" evidence="6">
    <location>
        <begin position="47"/>
        <end position="76"/>
    </location>
</feature>
<evidence type="ECO:0000256" key="4">
    <source>
        <dbReference type="ARBA" id="ARBA00023136"/>
    </source>
</evidence>
<dbReference type="Gene3D" id="1.20.1250.20">
    <property type="entry name" value="MFS general substrate transporter like domains"/>
    <property type="match status" value="1"/>
</dbReference>
<dbReference type="PANTHER" id="PTHR48022:SF38">
    <property type="entry name" value="MAJOR FACILITATOR SUPERFAMILY (MFS) PROFILE DOMAIN-CONTAINING PROTEIN-RELATED"/>
    <property type="match status" value="1"/>
</dbReference>
<feature type="region of interest" description="Disordered" evidence="5">
    <location>
        <begin position="136"/>
        <end position="161"/>
    </location>
</feature>
<evidence type="ECO:0000256" key="2">
    <source>
        <dbReference type="ARBA" id="ARBA00022692"/>
    </source>
</evidence>
<gene>
    <name evidence="7" type="ORF">I7I52_03955</name>
</gene>
<proteinExistence type="predicted"/>
<evidence type="ECO:0000313" key="7">
    <source>
        <dbReference type="EMBL" id="KAG5305335.1"/>
    </source>
</evidence>
<dbReference type="InterPro" id="IPR005828">
    <property type="entry name" value="MFS_sugar_transport-like"/>
</dbReference>
<feature type="compositionally biased region" description="Low complexity" evidence="5">
    <location>
        <begin position="138"/>
        <end position="161"/>
    </location>
</feature>
<keyword evidence="2 6" id="KW-0812">Transmembrane</keyword>
<dbReference type="Pfam" id="PF00083">
    <property type="entry name" value="Sugar_tr"/>
    <property type="match status" value="1"/>
</dbReference>
<comment type="subcellular location">
    <subcellularLocation>
        <location evidence="1">Membrane</location>
        <topology evidence="1">Multi-pass membrane protein</topology>
    </subcellularLocation>
</comment>